<feature type="domain" description="ABC transporter" evidence="1">
    <location>
        <begin position="22"/>
        <end position="75"/>
    </location>
</feature>
<sequence>MNIVQLTDVQVEYTGLHTVQALKDVTLSVEEGEWITILGPSGSGKTTLLNMIGGMERPSTGEVRVADMQLNKLSNEELHLKSCARN</sequence>
<evidence type="ECO:0000313" key="3">
    <source>
        <dbReference type="Proteomes" id="UP000682111"/>
    </source>
</evidence>
<evidence type="ECO:0000313" key="2">
    <source>
        <dbReference type="EMBL" id="GIN63357.1"/>
    </source>
</evidence>
<dbReference type="InterPro" id="IPR003439">
    <property type="entry name" value="ABC_transporter-like_ATP-bd"/>
</dbReference>
<evidence type="ECO:0000259" key="1">
    <source>
        <dbReference type="Pfam" id="PF00005"/>
    </source>
</evidence>
<dbReference type="GO" id="GO:0005886">
    <property type="term" value="C:plasma membrane"/>
    <property type="evidence" value="ECO:0007669"/>
    <property type="project" value="TreeGrafter"/>
</dbReference>
<keyword evidence="3" id="KW-1185">Reference proteome</keyword>
<dbReference type="GO" id="GO:0022857">
    <property type="term" value="F:transmembrane transporter activity"/>
    <property type="evidence" value="ECO:0007669"/>
    <property type="project" value="TreeGrafter"/>
</dbReference>
<dbReference type="PANTHER" id="PTHR24220">
    <property type="entry name" value="IMPORT ATP-BINDING PROTEIN"/>
    <property type="match status" value="1"/>
</dbReference>
<dbReference type="AlphaFoldDB" id="A0A919WKI7"/>
<dbReference type="PANTHER" id="PTHR24220:SF86">
    <property type="entry name" value="ABC TRANSPORTER ABCH.1"/>
    <property type="match status" value="1"/>
</dbReference>
<dbReference type="Proteomes" id="UP000682111">
    <property type="component" value="Unassembled WGS sequence"/>
</dbReference>
<name>A0A919WKI7_9BACI</name>
<comment type="caution">
    <text evidence="2">The sequence shown here is derived from an EMBL/GenBank/DDBJ whole genome shotgun (WGS) entry which is preliminary data.</text>
</comment>
<dbReference type="GO" id="GO:0005524">
    <property type="term" value="F:ATP binding"/>
    <property type="evidence" value="ECO:0007669"/>
    <property type="project" value="InterPro"/>
</dbReference>
<reference evidence="2" key="1">
    <citation type="submission" date="2021-03" db="EMBL/GenBank/DDBJ databases">
        <title>Antimicrobial resistance genes in bacteria isolated from Japanese honey, and their potential for conferring macrolide and lincosamide resistance in the American foulbrood pathogen Paenibacillus larvae.</title>
        <authorList>
            <person name="Okamoto M."/>
            <person name="Kumagai M."/>
            <person name="Kanamori H."/>
            <person name="Takamatsu D."/>
        </authorList>
    </citation>
    <scope>NUCLEOTIDE SEQUENCE</scope>
    <source>
        <strain evidence="2">J27TS8</strain>
    </source>
</reference>
<dbReference type="InterPro" id="IPR027417">
    <property type="entry name" value="P-loop_NTPase"/>
</dbReference>
<gene>
    <name evidence="2" type="ORF">J27TS8_33500</name>
</gene>
<dbReference type="RefSeq" id="WP_212934143.1">
    <property type="nucleotide sequence ID" value="NZ_BORC01000006.1"/>
</dbReference>
<protein>
    <recommendedName>
        <fullName evidence="1">ABC transporter domain-containing protein</fullName>
    </recommendedName>
</protein>
<dbReference type="InterPro" id="IPR015854">
    <property type="entry name" value="ABC_transpr_LolD-like"/>
</dbReference>
<accession>A0A919WKI7</accession>
<dbReference type="Gene3D" id="3.40.50.300">
    <property type="entry name" value="P-loop containing nucleotide triphosphate hydrolases"/>
    <property type="match status" value="1"/>
</dbReference>
<dbReference type="EMBL" id="BORC01000006">
    <property type="protein sequence ID" value="GIN63357.1"/>
    <property type="molecule type" value="Genomic_DNA"/>
</dbReference>
<dbReference type="GO" id="GO:0016887">
    <property type="term" value="F:ATP hydrolysis activity"/>
    <property type="evidence" value="ECO:0007669"/>
    <property type="project" value="InterPro"/>
</dbReference>
<proteinExistence type="predicted"/>
<organism evidence="2 3">
    <name type="scientific">Robertmurraya siralis</name>
    <dbReference type="NCBI Taxonomy" id="77777"/>
    <lineage>
        <taxon>Bacteria</taxon>
        <taxon>Bacillati</taxon>
        <taxon>Bacillota</taxon>
        <taxon>Bacilli</taxon>
        <taxon>Bacillales</taxon>
        <taxon>Bacillaceae</taxon>
        <taxon>Robertmurraya</taxon>
    </lineage>
</organism>
<dbReference type="SUPFAM" id="SSF52540">
    <property type="entry name" value="P-loop containing nucleoside triphosphate hydrolases"/>
    <property type="match status" value="1"/>
</dbReference>
<dbReference type="Pfam" id="PF00005">
    <property type="entry name" value="ABC_tran"/>
    <property type="match status" value="1"/>
</dbReference>